<accession>A0A1R7QGK0</accession>
<name>A0A1R7QGK0_ACIJO</name>
<gene>
    <name evidence="1" type="ORF">ACNJC6_03056</name>
</gene>
<dbReference type="Proteomes" id="UP000196240">
    <property type="component" value="Unassembled WGS sequence"/>
</dbReference>
<dbReference type="InterPro" id="IPR046494">
    <property type="entry name" value="DUF6587"/>
</dbReference>
<sequence length="83" mass="8975">MIEILIVAALVIWSAVVVFKKVFPKTSGSVFMSLSMLCEARGWTRLATWLRPSMAGGCGGNCACPATEDSNAKKPEVQAVKWK</sequence>
<reference evidence="1 2" key="1">
    <citation type="submission" date="2017-02" db="EMBL/GenBank/DDBJ databases">
        <authorList>
            <person name="Peterson S.W."/>
        </authorList>
    </citation>
    <scope>NUCLEOTIDE SEQUENCE [LARGE SCALE GENOMIC DNA]</scope>
    <source>
        <strain evidence="1">C6</strain>
    </source>
</reference>
<dbReference type="Pfam" id="PF20228">
    <property type="entry name" value="DUF6587"/>
    <property type="match status" value="1"/>
</dbReference>
<organism evidence="1 2">
    <name type="scientific">Acinetobacter johnsonii</name>
    <dbReference type="NCBI Taxonomy" id="40214"/>
    <lineage>
        <taxon>Bacteria</taxon>
        <taxon>Pseudomonadati</taxon>
        <taxon>Pseudomonadota</taxon>
        <taxon>Gammaproteobacteria</taxon>
        <taxon>Moraxellales</taxon>
        <taxon>Moraxellaceae</taxon>
        <taxon>Acinetobacter</taxon>
    </lineage>
</organism>
<dbReference type="RefSeq" id="WP_087014475.1">
    <property type="nucleotide sequence ID" value="NZ_FUUY01000013.1"/>
</dbReference>
<protein>
    <submittedName>
        <fullName evidence="1">Uncharacterized protein</fullName>
    </submittedName>
</protein>
<dbReference type="AlphaFoldDB" id="A0A1R7QGK0"/>
<proteinExistence type="predicted"/>
<dbReference type="EMBL" id="FUUY01000013">
    <property type="protein sequence ID" value="SJX23390.1"/>
    <property type="molecule type" value="Genomic_DNA"/>
</dbReference>
<evidence type="ECO:0000313" key="2">
    <source>
        <dbReference type="Proteomes" id="UP000196240"/>
    </source>
</evidence>
<evidence type="ECO:0000313" key="1">
    <source>
        <dbReference type="EMBL" id="SJX23390.1"/>
    </source>
</evidence>